<dbReference type="RefSeq" id="WP_106683721.1">
    <property type="nucleotide sequence ID" value="NZ_CP027667.1"/>
</dbReference>
<dbReference type="EMBL" id="CP027667">
    <property type="protein sequence ID" value="AVO49288.1"/>
    <property type="molecule type" value="Genomic_DNA"/>
</dbReference>
<dbReference type="InterPro" id="IPR020845">
    <property type="entry name" value="AMP-binding_CS"/>
</dbReference>
<dbReference type="OrthoDB" id="9766486at2"/>
<dbReference type="SUPFAM" id="SSF56801">
    <property type="entry name" value="Acetyl-CoA synthetase-like"/>
    <property type="match status" value="1"/>
</dbReference>
<proteinExistence type="predicted"/>
<accession>A0A2R3QBX7</accession>
<dbReference type="AlphaFoldDB" id="A0A2R3QBX7"/>
<dbReference type="PANTHER" id="PTHR43767:SF7">
    <property type="entry name" value="MEDIUM_LONG-CHAIN-FATTY-ACID--COA LIGASE FADD8"/>
    <property type="match status" value="1"/>
</dbReference>
<feature type="domain" description="AMP-binding enzyme C-terminal" evidence="2">
    <location>
        <begin position="425"/>
        <end position="500"/>
    </location>
</feature>
<dbReference type="PROSITE" id="PS00455">
    <property type="entry name" value="AMP_BINDING"/>
    <property type="match status" value="1"/>
</dbReference>
<protein>
    <submittedName>
        <fullName evidence="3">Acyl-CoA synthetase</fullName>
    </submittedName>
</protein>
<gene>
    <name evidence="3" type="ORF">C6568_08445</name>
</gene>
<name>A0A2R3QBX7_9BURK</name>
<organism evidence="3 4">
    <name type="scientific">Melaminivora suipulveris</name>
    <dbReference type="NCBI Taxonomy" id="2109913"/>
    <lineage>
        <taxon>Bacteria</taxon>
        <taxon>Pseudomonadati</taxon>
        <taxon>Pseudomonadota</taxon>
        <taxon>Betaproteobacteria</taxon>
        <taxon>Burkholderiales</taxon>
        <taxon>Comamonadaceae</taxon>
        <taxon>Melaminivora</taxon>
    </lineage>
</organism>
<reference evidence="3 4" key="1">
    <citation type="submission" date="2018-03" db="EMBL/GenBank/DDBJ databases">
        <title>Genome sequencing of Melaminivora sp.</title>
        <authorList>
            <person name="Kim S.-J."/>
            <person name="Heo J."/>
            <person name="Ahn J.-H."/>
            <person name="Kwon S.-W."/>
        </authorList>
    </citation>
    <scope>NUCLEOTIDE SEQUENCE [LARGE SCALE GENOMIC DNA]</scope>
    <source>
        <strain evidence="3 4">SC2-9</strain>
    </source>
</reference>
<dbReference type="GO" id="GO:0016877">
    <property type="term" value="F:ligase activity, forming carbon-sulfur bonds"/>
    <property type="evidence" value="ECO:0007669"/>
    <property type="project" value="UniProtKB-ARBA"/>
</dbReference>
<feature type="domain" description="AMP-dependent synthetase/ligase" evidence="1">
    <location>
        <begin position="15"/>
        <end position="375"/>
    </location>
</feature>
<dbReference type="Pfam" id="PF00501">
    <property type="entry name" value="AMP-binding"/>
    <property type="match status" value="1"/>
</dbReference>
<evidence type="ECO:0000259" key="1">
    <source>
        <dbReference type="Pfam" id="PF00501"/>
    </source>
</evidence>
<dbReference type="Gene3D" id="3.40.50.12780">
    <property type="entry name" value="N-terminal domain of ligase-like"/>
    <property type="match status" value="1"/>
</dbReference>
<dbReference type="Pfam" id="PF13193">
    <property type="entry name" value="AMP-binding_C"/>
    <property type="match status" value="1"/>
</dbReference>
<dbReference type="InterPro" id="IPR042099">
    <property type="entry name" value="ANL_N_sf"/>
</dbReference>
<dbReference type="InterPro" id="IPR000873">
    <property type="entry name" value="AMP-dep_synth/lig_dom"/>
</dbReference>
<dbReference type="InterPro" id="IPR045851">
    <property type="entry name" value="AMP-bd_C_sf"/>
</dbReference>
<evidence type="ECO:0000259" key="2">
    <source>
        <dbReference type="Pfam" id="PF13193"/>
    </source>
</evidence>
<evidence type="ECO:0000313" key="4">
    <source>
        <dbReference type="Proteomes" id="UP000237925"/>
    </source>
</evidence>
<dbReference type="KEGG" id="mela:C6568_08445"/>
<sequence>MSPLHTGATATEAFRSAFQSFPERVALVLPDGGTWTYAELHQRVQRMARYLQSLGLERQQGLAVLTGNQPEALVVIIACAWLGLRQTALHPLGAEEDQAFVLQDAGIAALVVGAQHAERGAALKARGLVRHVLSLGPSPLGEDVIAASSAFDGAELPIAAQPEDIYRITYTGGTTGRSKGVVHRHRTTLTMLLQQLAGWEWPDELRFLIATPISHAGGAMVLPTLLRGGTLVLLDKYSPEAFLRAVQQQRITATFLVPTQIYGLLDHAGLADWDRSSLQYVLYGASPIAPARLAEAIERFGPIFGQLYGQAEAPMTIAYLRRDAHDLANLERLQSCGRPLLGNQVALLDREGREVAPGEVGELCVRGPLVMEGYLNRPDATAEAFAGDWLHTGDMARCDAHGYLYLVDRAKDMVITGGFNVYSSEVEACLALHPAVAQSAVIAVPDARWGEAVAAIVQLKPGAQASEQELADFVRERKGALHAPKQVWLEAELPVTPLGKIDKKSLRARFWGQQQRQVG</sequence>
<dbReference type="Gene3D" id="3.30.300.30">
    <property type="match status" value="1"/>
</dbReference>
<evidence type="ECO:0000313" key="3">
    <source>
        <dbReference type="EMBL" id="AVO49288.1"/>
    </source>
</evidence>
<dbReference type="PANTHER" id="PTHR43767">
    <property type="entry name" value="LONG-CHAIN-FATTY-ACID--COA LIGASE"/>
    <property type="match status" value="1"/>
</dbReference>
<dbReference type="Proteomes" id="UP000237925">
    <property type="component" value="Chromosome"/>
</dbReference>
<keyword evidence="4" id="KW-1185">Reference proteome</keyword>
<dbReference type="InterPro" id="IPR050237">
    <property type="entry name" value="ATP-dep_AMP-bd_enzyme"/>
</dbReference>
<dbReference type="InterPro" id="IPR025110">
    <property type="entry name" value="AMP-bd_C"/>
</dbReference>